<gene>
    <name evidence="1" type="ORF">METZ01_LOCUS473839</name>
</gene>
<sequence length="47" mass="5368">WKESNVEQWDGRNEEGQVVKNGRYVVVIIAKIEDEIATAKKLLAVLK</sequence>
<proteinExistence type="predicted"/>
<feature type="non-terminal residue" evidence="1">
    <location>
        <position position="1"/>
    </location>
</feature>
<name>A0A383BNS2_9ZZZZ</name>
<reference evidence="1" key="1">
    <citation type="submission" date="2018-05" db="EMBL/GenBank/DDBJ databases">
        <authorList>
            <person name="Lanie J.A."/>
            <person name="Ng W.-L."/>
            <person name="Kazmierczak K.M."/>
            <person name="Andrzejewski T.M."/>
            <person name="Davidsen T.M."/>
            <person name="Wayne K.J."/>
            <person name="Tettelin H."/>
            <person name="Glass J.I."/>
            <person name="Rusch D."/>
            <person name="Podicherti R."/>
            <person name="Tsui H.-C.T."/>
            <person name="Winkler M.E."/>
        </authorList>
    </citation>
    <scope>NUCLEOTIDE SEQUENCE</scope>
</reference>
<organism evidence="1">
    <name type="scientific">marine metagenome</name>
    <dbReference type="NCBI Taxonomy" id="408172"/>
    <lineage>
        <taxon>unclassified sequences</taxon>
        <taxon>metagenomes</taxon>
        <taxon>ecological metagenomes</taxon>
    </lineage>
</organism>
<protein>
    <submittedName>
        <fullName evidence="1">Uncharacterized protein</fullName>
    </submittedName>
</protein>
<dbReference type="EMBL" id="UINC01201586">
    <property type="protein sequence ID" value="SVE20985.1"/>
    <property type="molecule type" value="Genomic_DNA"/>
</dbReference>
<dbReference type="AlphaFoldDB" id="A0A383BNS2"/>
<dbReference type="Gene3D" id="2.60.40.4070">
    <property type="match status" value="1"/>
</dbReference>
<accession>A0A383BNS2</accession>
<evidence type="ECO:0000313" key="1">
    <source>
        <dbReference type="EMBL" id="SVE20985.1"/>
    </source>
</evidence>